<dbReference type="RefSeq" id="WP_348386181.1">
    <property type="nucleotide sequence ID" value="NZ_CP134146.1"/>
</dbReference>
<keyword evidence="6" id="KW-1185">Reference proteome</keyword>
<dbReference type="Pfam" id="PF12625">
    <property type="entry name" value="Arabinose_bd"/>
    <property type="match status" value="1"/>
</dbReference>
<keyword evidence="3" id="KW-0804">Transcription</keyword>
<dbReference type="PRINTS" id="PR00032">
    <property type="entry name" value="HTHARAC"/>
</dbReference>
<dbReference type="PANTHER" id="PTHR47894:SF4">
    <property type="entry name" value="HTH-TYPE TRANSCRIPTIONAL REGULATOR GADX"/>
    <property type="match status" value="1"/>
</dbReference>
<reference evidence="6" key="1">
    <citation type="submission" date="2023-09" db="EMBL/GenBank/DDBJ databases">
        <authorList>
            <person name="Li S."/>
            <person name="Li X."/>
            <person name="Zhang C."/>
            <person name="Zhao Z."/>
        </authorList>
    </citation>
    <scope>NUCLEOTIDE SEQUENCE [LARGE SCALE GENOMIC DNA]</scope>
    <source>
        <strain evidence="6">SQ345</strain>
    </source>
</reference>
<dbReference type="Gene3D" id="1.10.10.60">
    <property type="entry name" value="Homeodomain-like"/>
    <property type="match status" value="1"/>
</dbReference>
<evidence type="ECO:0000256" key="2">
    <source>
        <dbReference type="ARBA" id="ARBA00023125"/>
    </source>
</evidence>
<organism evidence="5 6">
    <name type="scientific">Thalassotalea nanhaiensis</name>
    <dbReference type="NCBI Taxonomy" id="3065648"/>
    <lineage>
        <taxon>Bacteria</taxon>
        <taxon>Pseudomonadati</taxon>
        <taxon>Pseudomonadota</taxon>
        <taxon>Gammaproteobacteria</taxon>
        <taxon>Alteromonadales</taxon>
        <taxon>Colwelliaceae</taxon>
        <taxon>Thalassotalea</taxon>
    </lineage>
</organism>
<protein>
    <submittedName>
        <fullName evidence="5">AraC family transcriptional regulator</fullName>
    </submittedName>
</protein>
<dbReference type="InterPro" id="IPR009057">
    <property type="entry name" value="Homeodomain-like_sf"/>
</dbReference>
<name>A0ABY9TDZ3_9GAMM</name>
<dbReference type="Pfam" id="PF12833">
    <property type="entry name" value="HTH_18"/>
    <property type="match status" value="1"/>
</dbReference>
<dbReference type="PROSITE" id="PS01124">
    <property type="entry name" value="HTH_ARAC_FAMILY_2"/>
    <property type="match status" value="1"/>
</dbReference>
<dbReference type="PANTHER" id="PTHR47894">
    <property type="entry name" value="HTH-TYPE TRANSCRIPTIONAL REGULATOR GADX"/>
    <property type="match status" value="1"/>
</dbReference>
<evidence type="ECO:0000313" key="5">
    <source>
        <dbReference type="EMBL" id="WNC67017.1"/>
    </source>
</evidence>
<dbReference type="Proteomes" id="UP001248581">
    <property type="component" value="Chromosome"/>
</dbReference>
<gene>
    <name evidence="5" type="ORF">RI845_10805</name>
</gene>
<evidence type="ECO:0000256" key="3">
    <source>
        <dbReference type="ARBA" id="ARBA00023163"/>
    </source>
</evidence>
<keyword evidence="2" id="KW-0238">DNA-binding</keyword>
<dbReference type="SMART" id="SM00342">
    <property type="entry name" value="HTH_ARAC"/>
    <property type="match status" value="1"/>
</dbReference>
<dbReference type="InterPro" id="IPR020449">
    <property type="entry name" value="Tscrpt_reg_AraC-type_HTH"/>
</dbReference>
<dbReference type="SUPFAM" id="SSF46689">
    <property type="entry name" value="Homeodomain-like"/>
    <property type="match status" value="1"/>
</dbReference>
<evidence type="ECO:0000259" key="4">
    <source>
        <dbReference type="PROSITE" id="PS01124"/>
    </source>
</evidence>
<keyword evidence="1" id="KW-0805">Transcription regulation</keyword>
<evidence type="ECO:0000256" key="1">
    <source>
        <dbReference type="ARBA" id="ARBA00023015"/>
    </source>
</evidence>
<sequence>MANTHLLRAKLIYPIIEVLREIHAPVHKVLEQAHIPFDIENDEELLIAGMALRKLMAIVERDYKMPALGYRIVELGGLEHIANIVEKMKVEGETLFHCLQIFCESVNTIVNEAKNWTEKTSEGVWLCHQSTEHLPLGKNVMEQYVIAVFVSLVRIFVGNSWRPQMVWFERLDATADQAEMILGAQVFRGQSCTKVFIEHQYALKPNPFKQKQSKINLEQITLGKFKDTLQAMLAPHFKSFVPSITDAALITGKSKRSIQRYLQNEGVSYRDLIGQMRFDIAKKRLTMSEDTVVEIAADLGYSSIAHFTRAFKRWQGMTPSQFRQKQSVK</sequence>
<dbReference type="EMBL" id="CP134146">
    <property type="protein sequence ID" value="WNC67017.1"/>
    <property type="molecule type" value="Genomic_DNA"/>
</dbReference>
<dbReference type="InterPro" id="IPR032687">
    <property type="entry name" value="AraC-type_N"/>
</dbReference>
<dbReference type="InterPro" id="IPR018060">
    <property type="entry name" value="HTH_AraC"/>
</dbReference>
<proteinExistence type="predicted"/>
<evidence type="ECO:0000313" key="6">
    <source>
        <dbReference type="Proteomes" id="UP001248581"/>
    </source>
</evidence>
<accession>A0ABY9TDZ3</accession>
<feature type="domain" description="HTH araC/xylS-type" evidence="4">
    <location>
        <begin position="227"/>
        <end position="325"/>
    </location>
</feature>